<comment type="caution">
    <text evidence="1">The sequence shown here is derived from an EMBL/GenBank/DDBJ whole genome shotgun (WGS) entry which is preliminary data.</text>
</comment>
<dbReference type="RefSeq" id="WP_220206478.1">
    <property type="nucleotide sequence ID" value="NZ_BNJK01000001.1"/>
</dbReference>
<reference evidence="1" key="1">
    <citation type="submission" date="2020-10" db="EMBL/GenBank/DDBJ databases">
        <title>Taxonomic study of unclassified bacteria belonging to the class Ktedonobacteria.</title>
        <authorList>
            <person name="Yabe S."/>
            <person name="Wang C.M."/>
            <person name="Zheng Y."/>
            <person name="Sakai Y."/>
            <person name="Cavaletti L."/>
            <person name="Monciardini P."/>
            <person name="Donadio S."/>
        </authorList>
    </citation>
    <scope>NUCLEOTIDE SEQUENCE</scope>
    <source>
        <strain evidence="1">ID150040</strain>
    </source>
</reference>
<sequence length="134" mass="14847">MKRLHLAVLALMTLAVLVGFNLLLTARPALAWTHEASLQKADDCAHAPTIESLEACVTHATMQRFINNQKVAHSLLAKLDAAKDAVEDCRNGSAIHLLDTFIHEVQAQKGMHIERMHAQHMMMHAQQVIQALKS</sequence>
<dbReference type="Proteomes" id="UP000597444">
    <property type="component" value="Unassembled WGS sequence"/>
</dbReference>
<name>A0A8J3IHU3_9CHLR</name>
<organism evidence="1 2">
    <name type="scientific">Reticulibacter mediterranei</name>
    <dbReference type="NCBI Taxonomy" id="2778369"/>
    <lineage>
        <taxon>Bacteria</taxon>
        <taxon>Bacillati</taxon>
        <taxon>Chloroflexota</taxon>
        <taxon>Ktedonobacteria</taxon>
        <taxon>Ktedonobacterales</taxon>
        <taxon>Reticulibacteraceae</taxon>
        <taxon>Reticulibacter</taxon>
    </lineage>
</organism>
<protein>
    <submittedName>
        <fullName evidence="1">Uncharacterized protein</fullName>
    </submittedName>
</protein>
<dbReference type="AlphaFoldDB" id="A0A8J3IHU3"/>
<dbReference type="EMBL" id="BNJK01000001">
    <property type="protein sequence ID" value="GHO95819.1"/>
    <property type="molecule type" value="Genomic_DNA"/>
</dbReference>
<gene>
    <name evidence="1" type="ORF">KSF_058670</name>
</gene>
<evidence type="ECO:0000313" key="2">
    <source>
        <dbReference type="Proteomes" id="UP000597444"/>
    </source>
</evidence>
<proteinExistence type="predicted"/>
<evidence type="ECO:0000313" key="1">
    <source>
        <dbReference type="EMBL" id="GHO95819.1"/>
    </source>
</evidence>
<accession>A0A8J3IHU3</accession>
<keyword evidence="2" id="KW-1185">Reference proteome</keyword>